<dbReference type="STRING" id="240176.A8P4R4"/>
<evidence type="ECO:0000313" key="4">
    <source>
        <dbReference type="Proteomes" id="UP000001861"/>
    </source>
</evidence>
<dbReference type="Proteomes" id="UP000001861">
    <property type="component" value="Unassembled WGS sequence"/>
</dbReference>
<feature type="region of interest" description="Disordered" evidence="1">
    <location>
        <begin position="1"/>
        <end position="78"/>
    </location>
</feature>
<dbReference type="eggNOG" id="ENOG502SCS0">
    <property type="taxonomic scope" value="Eukaryota"/>
</dbReference>
<keyword evidence="4" id="KW-1185">Reference proteome</keyword>
<dbReference type="InParanoid" id="A8P4R4"/>
<dbReference type="AlphaFoldDB" id="A8P4R4"/>
<evidence type="ECO:0000256" key="1">
    <source>
        <dbReference type="SAM" id="MobiDB-lite"/>
    </source>
</evidence>
<dbReference type="InterPro" id="IPR053931">
    <property type="entry name" value="RapZ_C"/>
</dbReference>
<protein>
    <recommendedName>
        <fullName evidence="2">RapZ C-terminal domain-containing protein</fullName>
    </recommendedName>
</protein>
<dbReference type="InterPro" id="IPR005337">
    <property type="entry name" value="RapZ-like"/>
</dbReference>
<dbReference type="KEGG" id="cci:CC1G_08958"/>
<reference evidence="3 4" key="1">
    <citation type="journal article" date="2010" name="Proc. Natl. Acad. Sci. U.S.A.">
        <title>Insights into evolution of multicellular fungi from the assembled chromosomes of the mushroom Coprinopsis cinerea (Coprinus cinereus).</title>
        <authorList>
            <person name="Stajich J.E."/>
            <person name="Wilke S.K."/>
            <person name="Ahren D."/>
            <person name="Au C.H."/>
            <person name="Birren B.W."/>
            <person name="Borodovsky M."/>
            <person name="Burns C."/>
            <person name="Canback B."/>
            <person name="Casselton L.A."/>
            <person name="Cheng C.K."/>
            <person name="Deng J."/>
            <person name="Dietrich F.S."/>
            <person name="Fargo D.C."/>
            <person name="Farman M.L."/>
            <person name="Gathman A.C."/>
            <person name="Goldberg J."/>
            <person name="Guigo R."/>
            <person name="Hoegger P.J."/>
            <person name="Hooker J.B."/>
            <person name="Huggins A."/>
            <person name="James T.Y."/>
            <person name="Kamada T."/>
            <person name="Kilaru S."/>
            <person name="Kodira C."/>
            <person name="Kues U."/>
            <person name="Kupfer D."/>
            <person name="Kwan H.S."/>
            <person name="Lomsadze A."/>
            <person name="Li W."/>
            <person name="Lilly W.W."/>
            <person name="Ma L.J."/>
            <person name="Mackey A.J."/>
            <person name="Manning G."/>
            <person name="Martin F."/>
            <person name="Muraguchi H."/>
            <person name="Natvig D.O."/>
            <person name="Palmerini H."/>
            <person name="Ramesh M.A."/>
            <person name="Rehmeyer C.J."/>
            <person name="Roe B.A."/>
            <person name="Shenoy N."/>
            <person name="Stanke M."/>
            <person name="Ter-Hovhannisyan V."/>
            <person name="Tunlid A."/>
            <person name="Velagapudi R."/>
            <person name="Vision T.J."/>
            <person name="Zeng Q."/>
            <person name="Zolan M.E."/>
            <person name="Pukkila P.J."/>
        </authorList>
    </citation>
    <scope>NUCLEOTIDE SEQUENCE [LARGE SCALE GENOMIC DNA]</scope>
    <source>
        <strain evidence="4">Okayama-7 / 130 / ATCC MYA-4618 / FGSC 9003</strain>
    </source>
</reference>
<dbReference type="VEuPathDB" id="FungiDB:CC1G_08958"/>
<dbReference type="EMBL" id="AACS02000011">
    <property type="protein sequence ID" value="EAU83021.2"/>
    <property type="molecule type" value="Genomic_DNA"/>
</dbReference>
<dbReference type="GO" id="GO:0005524">
    <property type="term" value="F:ATP binding"/>
    <property type="evidence" value="ECO:0007669"/>
    <property type="project" value="InterPro"/>
</dbReference>
<name>A8P4R4_COPC7</name>
<feature type="region of interest" description="Disordered" evidence="1">
    <location>
        <begin position="199"/>
        <end position="225"/>
    </location>
</feature>
<dbReference type="PANTHER" id="PTHR30448">
    <property type="entry name" value="RNASE ADAPTER PROTEIN RAPZ"/>
    <property type="match status" value="1"/>
</dbReference>
<feature type="compositionally biased region" description="Low complexity" evidence="1">
    <location>
        <begin position="10"/>
        <end position="75"/>
    </location>
</feature>
<evidence type="ECO:0000313" key="3">
    <source>
        <dbReference type="EMBL" id="EAU83021.2"/>
    </source>
</evidence>
<feature type="compositionally biased region" description="Basic and acidic residues" evidence="1">
    <location>
        <begin position="207"/>
        <end position="225"/>
    </location>
</feature>
<gene>
    <name evidence="3" type="ORF">CC1G_08958</name>
</gene>
<dbReference type="HOGENOM" id="CLU_1229865_0_0_1"/>
<dbReference type="GeneID" id="6015388"/>
<dbReference type="PANTHER" id="PTHR30448:SF0">
    <property type="entry name" value="RNASE ADAPTER PROTEIN RAPZ"/>
    <property type="match status" value="1"/>
</dbReference>
<organism evidence="3 4">
    <name type="scientific">Coprinopsis cinerea (strain Okayama-7 / 130 / ATCC MYA-4618 / FGSC 9003)</name>
    <name type="common">Inky cap fungus</name>
    <name type="synonym">Hormographiella aspergillata</name>
    <dbReference type="NCBI Taxonomy" id="240176"/>
    <lineage>
        <taxon>Eukaryota</taxon>
        <taxon>Fungi</taxon>
        <taxon>Dikarya</taxon>
        <taxon>Basidiomycota</taxon>
        <taxon>Agaricomycotina</taxon>
        <taxon>Agaricomycetes</taxon>
        <taxon>Agaricomycetidae</taxon>
        <taxon>Agaricales</taxon>
        <taxon>Agaricineae</taxon>
        <taxon>Psathyrellaceae</taxon>
        <taxon>Coprinopsis</taxon>
    </lineage>
</organism>
<dbReference type="RefSeq" id="XP_001838794.2">
    <property type="nucleotide sequence ID" value="XM_001838742.2"/>
</dbReference>
<comment type="caution">
    <text evidence="3">The sequence shown here is derived from an EMBL/GenBank/DDBJ whole genome shotgun (WGS) entry which is preliminary data.</text>
</comment>
<feature type="domain" description="RapZ C-terminal" evidence="2">
    <location>
        <begin position="79"/>
        <end position="197"/>
    </location>
</feature>
<evidence type="ECO:0000259" key="2">
    <source>
        <dbReference type="Pfam" id="PF22740"/>
    </source>
</evidence>
<proteinExistence type="predicted"/>
<sequence length="225" mass="24655">MQLDKDKAISAQPPNFQSPNPNQANAAQSSPSPSSTSSSAHDTPSSSENPAPSSTKPSSYPSSSSSSSSSPSSSPKQRTLHITSYGHTIGPLAPRPTLKFDVRALPNPPKHVRSSQLGIYKPLQEWFFAREEVQTRFLTISSKIEDALQIAEANDQNDVFIGVCCQLGKHRSVAMVEALGRRAWLAGWSVEVGHRDMLRRRGQSSKDGTRTKERKVKEGYRQQPE</sequence>
<dbReference type="Pfam" id="PF22740">
    <property type="entry name" value="PapZ_C"/>
    <property type="match status" value="1"/>
</dbReference>
<accession>A8P4R4</accession>
<dbReference type="OrthoDB" id="10267139at2759"/>